<proteinExistence type="predicted"/>
<comment type="caution">
    <text evidence="4">The sequence shown here is derived from an EMBL/GenBank/DDBJ whole genome shotgun (WGS) entry which is preliminary data.</text>
</comment>
<dbReference type="Pfam" id="PF13191">
    <property type="entry name" value="AAA_16"/>
    <property type="match status" value="1"/>
</dbReference>
<keyword evidence="2" id="KW-0067">ATP-binding</keyword>
<sequence>MEPVVGRDSVLAQAWDVLSGGGVVQMQGPAGIGKTAVWRALVERAREENWLVLACAPTENEAGLPFAALADLLAPLAEHVAALPPPQRIAAQAVLLSATPDEPVDERAIGAATRALIAAADGPVLLAIDDAPWLDPPSERAVRYAVRRLAPGPSTLISVRSSGVAETPLGLDELPSPVTRIGLDPLGVGPLHHILYAHLGRSLSRPLLARIARDAAGNPLLAIELARAVLRLPQLPRPGDDLPVAASMHDLVAATLRDLPAETREAVRLAALLAAPNLRDLAAAGVPATALDAAEEVGLLTVDTRGVHFAHPVYASAVRAATPDGVRLRTHALLAATVADPDERARQLARSVVEPDAQVAADLEQAATRQRARGAPATAADLYDRSADLTPAAHADDRGRRVLAAIRCRFDSGDYAAAATAADGAIAQLAGDQLAEARLLRATVAWAADDLATAVASGEQALAAASSGSRLAGRIHAHICLFQDSPTPARDHAEAALALLDGSVEDRALLAGTLLNLFFHEVRAGLPARDELVDRALDLESGRPTWLGGTVPAIWWKGVDDHERARTRLHSMLRYATTGGDDAWQHEILTHLGETELLAGRFADAEQSITAALDLGRQLGTGLIGETWLAATLDAYRGRLEQAGAVAEAGLRHDDAWARRIHLQLAGFVALSAGRMRAAADAYAELADILDASGVVEPIALRFEPDWIEACIGAGDLDAARAVLERLRQRHTRLARPWTTLGLARSDVLLASATGEATDAPLAHLIAIRDATPPDVVPLDRTRCLLVAGIVHRRARRKRESRAALSTAVAEFTALGAAAFAAKAEADLSRTGGRVEAADELTPTELRVARLASQGRTNQQIADELFISPKTVEANLARAYRKLGIGRRAELARVIPAD</sequence>
<dbReference type="PROSITE" id="PS00622">
    <property type="entry name" value="HTH_LUXR_1"/>
    <property type="match status" value="1"/>
</dbReference>
<dbReference type="PANTHER" id="PTHR16305:SF35">
    <property type="entry name" value="TRANSCRIPTIONAL ACTIVATOR DOMAIN"/>
    <property type="match status" value="1"/>
</dbReference>
<dbReference type="SMART" id="SM00421">
    <property type="entry name" value="HTH_LUXR"/>
    <property type="match status" value="1"/>
</dbReference>
<dbReference type="InterPro" id="IPR000792">
    <property type="entry name" value="Tscrpt_reg_LuxR_C"/>
</dbReference>
<dbReference type="InterPro" id="IPR016032">
    <property type="entry name" value="Sig_transdc_resp-reg_C-effctor"/>
</dbReference>
<dbReference type="Gene3D" id="1.10.10.10">
    <property type="entry name" value="Winged helix-like DNA-binding domain superfamily/Winged helix DNA-binding domain"/>
    <property type="match status" value="1"/>
</dbReference>
<feature type="domain" description="HTH luxR-type" evidence="3">
    <location>
        <begin position="834"/>
        <end position="898"/>
    </location>
</feature>
<evidence type="ECO:0000313" key="5">
    <source>
        <dbReference type="Proteomes" id="UP001595816"/>
    </source>
</evidence>
<accession>A0ABV8LVZ8</accession>
<dbReference type="Proteomes" id="UP001595816">
    <property type="component" value="Unassembled WGS sequence"/>
</dbReference>
<dbReference type="Pfam" id="PF00196">
    <property type="entry name" value="GerE"/>
    <property type="match status" value="1"/>
</dbReference>
<dbReference type="SUPFAM" id="SSF52540">
    <property type="entry name" value="P-loop containing nucleoside triphosphate hydrolases"/>
    <property type="match status" value="1"/>
</dbReference>
<dbReference type="InterPro" id="IPR027417">
    <property type="entry name" value="P-loop_NTPase"/>
</dbReference>
<evidence type="ECO:0000313" key="4">
    <source>
        <dbReference type="EMBL" id="MFC4135212.1"/>
    </source>
</evidence>
<dbReference type="EMBL" id="JBHSAY010000020">
    <property type="protein sequence ID" value="MFC4135212.1"/>
    <property type="molecule type" value="Genomic_DNA"/>
</dbReference>
<gene>
    <name evidence="4" type="ORF">ACFOZ4_31760</name>
</gene>
<dbReference type="RefSeq" id="WP_253763089.1">
    <property type="nucleotide sequence ID" value="NZ_JAMZDZ010000001.1"/>
</dbReference>
<dbReference type="InterPro" id="IPR011990">
    <property type="entry name" value="TPR-like_helical_dom_sf"/>
</dbReference>
<reference evidence="5" key="1">
    <citation type="journal article" date="2019" name="Int. J. Syst. Evol. Microbiol.">
        <title>The Global Catalogue of Microorganisms (GCM) 10K type strain sequencing project: providing services to taxonomists for standard genome sequencing and annotation.</title>
        <authorList>
            <consortium name="The Broad Institute Genomics Platform"/>
            <consortium name="The Broad Institute Genome Sequencing Center for Infectious Disease"/>
            <person name="Wu L."/>
            <person name="Ma J."/>
        </authorList>
    </citation>
    <scope>NUCLEOTIDE SEQUENCE [LARGE SCALE GENOMIC DNA]</scope>
    <source>
        <strain evidence="5">CGMCC 4.7289</strain>
    </source>
</reference>
<dbReference type="CDD" id="cd06170">
    <property type="entry name" value="LuxR_C_like"/>
    <property type="match status" value="1"/>
</dbReference>
<dbReference type="InterPro" id="IPR041664">
    <property type="entry name" value="AAA_16"/>
</dbReference>
<evidence type="ECO:0000256" key="1">
    <source>
        <dbReference type="ARBA" id="ARBA00022741"/>
    </source>
</evidence>
<keyword evidence="5" id="KW-1185">Reference proteome</keyword>
<dbReference type="InterPro" id="IPR036388">
    <property type="entry name" value="WH-like_DNA-bd_sf"/>
</dbReference>
<evidence type="ECO:0000256" key="2">
    <source>
        <dbReference type="ARBA" id="ARBA00022840"/>
    </source>
</evidence>
<dbReference type="PANTHER" id="PTHR16305">
    <property type="entry name" value="TESTICULAR SOLUBLE ADENYLYL CYCLASE"/>
    <property type="match status" value="1"/>
</dbReference>
<dbReference type="PROSITE" id="PS50043">
    <property type="entry name" value="HTH_LUXR_2"/>
    <property type="match status" value="1"/>
</dbReference>
<protein>
    <submittedName>
        <fullName evidence="4">AAA family ATPase</fullName>
    </submittedName>
</protein>
<organism evidence="4 5">
    <name type="scientific">Hamadaea flava</name>
    <dbReference type="NCBI Taxonomy" id="1742688"/>
    <lineage>
        <taxon>Bacteria</taxon>
        <taxon>Bacillati</taxon>
        <taxon>Actinomycetota</taxon>
        <taxon>Actinomycetes</taxon>
        <taxon>Micromonosporales</taxon>
        <taxon>Micromonosporaceae</taxon>
        <taxon>Hamadaea</taxon>
    </lineage>
</organism>
<name>A0ABV8LVZ8_9ACTN</name>
<dbReference type="PRINTS" id="PR00038">
    <property type="entry name" value="HTHLUXR"/>
</dbReference>
<dbReference type="SUPFAM" id="SSF46894">
    <property type="entry name" value="C-terminal effector domain of the bipartite response regulators"/>
    <property type="match status" value="1"/>
</dbReference>
<dbReference type="SUPFAM" id="SSF48452">
    <property type="entry name" value="TPR-like"/>
    <property type="match status" value="1"/>
</dbReference>
<keyword evidence="1" id="KW-0547">Nucleotide-binding</keyword>
<dbReference type="Gene3D" id="3.40.50.300">
    <property type="entry name" value="P-loop containing nucleotide triphosphate hydrolases"/>
    <property type="match status" value="1"/>
</dbReference>
<evidence type="ECO:0000259" key="3">
    <source>
        <dbReference type="PROSITE" id="PS50043"/>
    </source>
</evidence>